<keyword evidence="2" id="KW-1185">Reference proteome</keyword>
<evidence type="ECO:0000313" key="2">
    <source>
        <dbReference type="Proteomes" id="UP000054359"/>
    </source>
</evidence>
<sequence length="45" mass="5590">MWQMKIEIREEDLYSFFTPSHKRVDAEYIRRIRFRVIRASESSVL</sequence>
<gene>
    <name evidence="1" type="ORF">X975_11919</name>
</gene>
<proteinExistence type="predicted"/>
<dbReference type="AlphaFoldDB" id="A0A087UWS5"/>
<organism evidence="1 2">
    <name type="scientific">Stegodyphus mimosarum</name>
    <name type="common">African social velvet spider</name>
    <dbReference type="NCBI Taxonomy" id="407821"/>
    <lineage>
        <taxon>Eukaryota</taxon>
        <taxon>Metazoa</taxon>
        <taxon>Ecdysozoa</taxon>
        <taxon>Arthropoda</taxon>
        <taxon>Chelicerata</taxon>
        <taxon>Arachnida</taxon>
        <taxon>Araneae</taxon>
        <taxon>Araneomorphae</taxon>
        <taxon>Entelegynae</taxon>
        <taxon>Eresoidea</taxon>
        <taxon>Eresidae</taxon>
        <taxon>Stegodyphus</taxon>
    </lineage>
</organism>
<accession>A0A087UWS5</accession>
<dbReference type="EMBL" id="KK122044">
    <property type="protein sequence ID" value="KFM81814.1"/>
    <property type="molecule type" value="Genomic_DNA"/>
</dbReference>
<protein>
    <submittedName>
        <fullName evidence="1">Uncharacterized protein</fullName>
    </submittedName>
</protein>
<name>A0A087UWS5_STEMI</name>
<dbReference type="Proteomes" id="UP000054359">
    <property type="component" value="Unassembled WGS sequence"/>
</dbReference>
<reference evidence="1 2" key="1">
    <citation type="submission" date="2013-11" db="EMBL/GenBank/DDBJ databases">
        <title>Genome sequencing of Stegodyphus mimosarum.</title>
        <authorList>
            <person name="Bechsgaard J."/>
        </authorList>
    </citation>
    <scope>NUCLEOTIDE SEQUENCE [LARGE SCALE GENOMIC DNA]</scope>
</reference>
<feature type="non-terminal residue" evidence="1">
    <location>
        <position position="45"/>
    </location>
</feature>
<evidence type="ECO:0000313" key="1">
    <source>
        <dbReference type="EMBL" id="KFM81814.1"/>
    </source>
</evidence>